<keyword evidence="5" id="KW-1133">Transmembrane helix</keyword>
<evidence type="ECO:0000256" key="4">
    <source>
        <dbReference type="PIRSR" id="PIRSR603782-2"/>
    </source>
</evidence>
<dbReference type="EMBL" id="JAKQYM010000006">
    <property type="protein sequence ID" value="MCI2229355.1"/>
    <property type="molecule type" value="Genomic_DNA"/>
</dbReference>
<dbReference type="PANTHER" id="PTHR12151">
    <property type="entry name" value="ELECTRON TRANSPORT PROTIN SCO1/SENC FAMILY MEMBER"/>
    <property type="match status" value="1"/>
</dbReference>
<accession>A0A9X1VNK2</accession>
<dbReference type="Pfam" id="PF02630">
    <property type="entry name" value="SCO1-SenC"/>
    <property type="match status" value="1"/>
</dbReference>
<feature type="disulfide bond" description="Redox-active" evidence="4">
    <location>
        <begin position="91"/>
        <end position="95"/>
    </location>
</feature>
<gene>
    <name evidence="7" type="ORF">MC378_09275</name>
</gene>
<dbReference type="InterPro" id="IPR036249">
    <property type="entry name" value="Thioredoxin-like_sf"/>
</dbReference>
<evidence type="ECO:0000256" key="2">
    <source>
        <dbReference type="ARBA" id="ARBA00023008"/>
    </source>
</evidence>
<dbReference type="Proteomes" id="UP001139369">
    <property type="component" value="Unassembled WGS sequence"/>
</dbReference>
<dbReference type="GO" id="GO:0046872">
    <property type="term" value="F:metal ion binding"/>
    <property type="evidence" value="ECO:0007669"/>
    <property type="project" value="UniProtKB-KW"/>
</dbReference>
<comment type="similarity">
    <text evidence="1">Belongs to the SCO1/2 family.</text>
</comment>
<name>A0A9X1VNK2_9FLAO</name>
<evidence type="ECO:0000259" key="6">
    <source>
        <dbReference type="PROSITE" id="PS51352"/>
    </source>
</evidence>
<feature type="binding site" evidence="3">
    <location>
        <position position="95"/>
    </location>
    <ligand>
        <name>Cu cation</name>
        <dbReference type="ChEBI" id="CHEBI:23378"/>
    </ligand>
</feature>
<dbReference type="InterPro" id="IPR013766">
    <property type="entry name" value="Thioredoxin_domain"/>
</dbReference>
<keyword evidence="5" id="KW-0472">Membrane</keyword>
<feature type="transmembrane region" description="Helical" evidence="5">
    <location>
        <begin position="6"/>
        <end position="22"/>
    </location>
</feature>
<evidence type="ECO:0000313" key="8">
    <source>
        <dbReference type="Proteomes" id="UP001139369"/>
    </source>
</evidence>
<reference evidence="7" key="1">
    <citation type="submission" date="2022-02" db="EMBL/GenBank/DDBJ databases">
        <title>Polaribacter sp. MSW13, isolated from seawater.</title>
        <authorList>
            <person name="Kristyanto S."/>
            <person name="Jung J."/>
            <person name="Jeon C.O."/>
        </authorList>
    </citation>
    <scope>NUCLEOTIDE SEQUENCE</scope>
    <source>
        <strain evidence="7">MSW13</strain>
    </source>
</reference>
<dbReference type="CDD" id="cd02968">
    <property type="entry name" value="SCO"/>
    <property type="match status" value="1"/>
</dbReference>
<evidence type="ECO:0000313" key="7">
    <source>
        <dbReference type="EMBL" id="MCI2229355.1"/>
    </source>
</evidence>
<feature type="domain" description="Thioredoxin" evidence="6">
    <location>
        <begin position="53"/>
        <end position="225"/>
    </location>
</feature>
<organism evidence="7 8">
    <name type="scientific">Polaribacter marinus</name>
    <dbReference type="NCBI Taxonomy" id="2916838"/>
    <lineage>
        <taxon>Bacteria</taxon>
        <taxon>Pseudomonadati</taxon>
        <taxon>Bacteroidota</taxon>
        <taxon>Flavobacteriia</taxon>
        <taxon>Flavobacteriales</taxon>
        <taxon>Flavobacteriaceae</taxon>
    </lineage>
</organism>
<keyword evidence="8" id="KW-1185">Reference proteome</keyword>
<evidence type="ECO:0000256" key="3">
    <source>
        <dbReference type="PIRSR" id="PIRSR603782-1"/>
    </source>
</evidence>
<keyword evidence="5" id="KW-0812">Transmembrane</keyword>
<dbReference type="PROSITE" id="PS51352">
    <property type="entry name" value="THIOREDOXIN_2"/>
    <property type="match status" value="1"/>
</dbReference>
<proteinExistence type="inferred from homology"/>
<dbReference type="Gene3D" id="3.40.30.10">
    <property type="entry name" value="Glutaredoxin"/>
    <property type="match status" value="1"/>
</dbReference>
<evidence type="ECO:0000256" key="5">
    <source>
        <dbReference type="SAM" id="Phobius"/>
    </source>
</evidence>
<protein>
    <submittedName>
        <fullName evidence="7">SCO family protein</fullName>
    </submittedName>
</protein>
<dbReference type="PANTHER" id="PTHR12151:SF25">
    <property type="entry name" value="LINALOOL DEHYDRATASE_ISOMERASE DOMAIN-CONTAINING PROTEIN"/>
    <property type="match status" value="1"/>
</dbReference>
<feature type="binding site" evidence="3">
    <location>
        <position position="91"/>
    </location>
    <ligand>
        <name>Cu cation</name>
        <dbReference type="ChEBI" id="CHEBI:23378"/>
    </ligand>
</feature>
<keyword evidence="3" id="KW-0479">Metal-binding</keyword>
<dbReference type="SUPFAM" id="SSF52833">
    <property type="entry name" value="Thioredoxin-like"/>
    <property type="match status" value="1"/>
</dbReference>
<keyword evidence="4" id="KW-1015">Disulfide bond</keyword>
<sequence>MKKKYSYVGITFIILLFGIYVVRNLDRRSKENDLVQEDRLNKVDKDYVKNNALFTFDKVPEFEFTDQNGETISNKDYKGKVYVVEFFFSTCPTICPIMNKKMLTIQDDFSSESDFGIASFSITPDIDTPEILKEYAKKNRITHKNWHLLTGKSDEVVYALANKGFKLYAGKGDEEHGGFEHSGLFALVDKNGYIRSRKDDYGNPIMYYRALEEQGFSDQIKELKEDIKILLNE</sequence>
<comment type="caution">
    <text evidence="7">The sequence shown here is derived from an EMBL/GenBank/DDBJ whole genome shotgun (WGS) entry which is preliminary data.</text>
</comment>
<keyword evidence="2 3" id="KW-0186">Copper</keyword>
<evidence type="ECO:0000256" key="1">
    <source>
        <dbReference type="ARBA" id="ARBA00010996"/>
    </source>
</evidence>
<feature type="binding site" evidence="3">
    <location>
        <position position="181"/>
    </location>
    <ligand>
        <name>Cu cation</name>
        <dbReference type="ChEBI" id="CHEBI:23378"/>
    </ligand>
</feature>
<dbReference type="InterPro" id="IPR003782">
    <property type="entry name" value="SCO1/SenC"/>
</dbReference>
<dbReference type="AlphaFoldDB" id="A0A9X1VNK2"/>
<dbReference type="RefSeq" id="WP_242178481.1">
    <property type="nucleotide sequence ID" value="NZ_JAKQYM010000006.1"/>
</dbReference>